<sequence>MRHLGGTIPKMSEDFVNGDDTDQVSIGWARLARGDLQGAESAFRLVDATSAGRPDALTGLAQISLARGDWARAAGLAGMAARASRSESQHAGSHAALGRALLRLGHSEAARAALHVALLHDPLHIQANADLADALIALGRLDEALNLVDAIVVLAQTDVGLRLKRAQILGFMGRHDEAAREFRVIADLRPDDPAAAANLGAGLFVSGDLDAAAEALDQAVRIGSATPETLNNIGLVAMARGDLGRAGHALHDAHQATPADPRIANNYATVLQELGSHAEAERLYRGIAGTKDGLEASRAGFNLGTLMLGSGRWSEGWRFFEQRLALAIPAGSGLPDWRGDSGTGCVLIEAEQGLGDVIQFARFLSAAAARVPVVVRLPETAAGLLDMIPALRAFPPGHIRTADAECVARCSLLSLPAILEAGAPSNAPYLATGPVGTRSPGTEPVVGIVWRGSPRYRFDRRRSLQLAQLAPLLATRGVTWWNLQRDVDVPGLRSVDLTTLKATADAIMACDLVIAVDTAVAHLAGALGRPVWLLNRFGGDWRWYDAPHSDGLAPGGWYRDLVQFQPEQPSPPPGCWEDVILHVGRALRARFGL</sequence>
<evidence type="ECO:0000313" key="4">
    <source>
        <dbReference type="Proteomes" id="UP000032679"/>
    </source>
</evidence>
<dbReference type="SUPFAM" id="SSF48452">
    <property type="entry name" value="TPR-like"/>
    <property type="match status" value="2"/>
</dbReference>
<dbReference type="STRING" id="1231623.Tasa_012_108"/>
<name>A0A0D6MJX3_9PROT</name>
<dbReference type="Pfam" id="PF13432">
    <property type="entry name" value="TPR_16"/>
    <property type="match status" value="3"/>
</dbReference>
<dbReference type="InterPro" id="IPR011990">
    <property type="entry name" value="TPR-like_helical_dom_sf"/>
</dbReference>
<dbReference type="InterPro" id="IPR002201">
    <property type="entry name" value="Glyco_trans_9"/>
</dbReference>
<accession>A0A0D6MJX3</accession>
<dbReference type="PANTHER" id="PTHR44858:SF1">
    <property type="entry name" value="UDP-N-ACETYLGLUCOSAMINE--PEPTIDE N-ACETYLGLUCOSAMINYLTRANSFERASE SPINDLY-RELATED"/>
    <property type="match status" value="1"/>
</dbReference>
<dbReference type="SUPFAM" id="SSF53756">
    <property type="entry name" value="UDP-Glycosyltransferase/glycogen phosphorylase"/>
    <property type="match status" value="1"/>
</dbReference>
<protein>
    <submittedName>
        <fullName evidence="3">Uncharacterized protein</fullName>
    </submittedName>
</protein>
<comment type="caution">
    <text evidence="3">The sequence shown here is derived from an EMBL/GenBank/DDBJ whole genome shotgun (WGS) entry which is preliminary data.</text>
</comment>
<evidence type="ECO:0000256" key="1">
    <source>
        <dbReference type="ARBA" id="ARBA00022737"/>
    </source>
</evidence>
<dbReference type="PANTHER" id="PTHR44858">
    <property type="entry name" value="TETRATRICOPEPTIDE REPEAT PROTEIN 6"/>
    <property type="match status" value="1"/>
</dbReference>
<dbReference type="AlphaFoldDB" id="A0A0D6MJX3"/>
<keyword evidence="4" id="KW-1185">Reference proteome</keyword>
<gene>
    <name evidence="3" type="ORF">Tasa_012_108</name>
</gene>
<proteinExistence type="predicted"/>
<evidence type="ECO:0000256" key="2">
    <source>
        <dbReference type="ARBA" id="ARBA00022803"/>
    </source>
</evidence>
<dbReference type="Proteomes" id="UP000032679">
    <property type="component" value="Unassembled WGS sequence"/>
</dbReference>
<dbReference type="Gene3D" id="3.40.50.2000">
    <property type="entry name" value="Glycogen Phosphorylase B"/>
    <property type="match status" value="1"/>
</dbReference>
<reference evidence="3 4" key="1">
    <citation type="submission" date="2012-10" db="EMBL/GenBank/DDBJ databases">
        <title>Genome sequencing of Tanticharoenia sakaeratensis NBRC 103193.</title>
        <authorList>
            <person name="Azuma Y."/>
            <person name="Hadano H."/>
            <person name="Hirakawa H."/>
            <person name="Matsushita K."/>
        </authorList>
    </citation>
    <scope>NUCLEOTIDE SEQUENCE [LARGE SCALE GENOMIC DNA]</scope>
    <source>
        <strain evidence="3 4">NBRC 103193</strain>
    </source>
</reference>
<dbReference type="SMART" id="SM00028">
    <property type="entry name" value="TPR"/>
    <property type="match status" value="6"/>
</dbReference>
<evidence type="ECO:0000313" key="3">
    <source>
        <dbReference type="EMBL" id="GAN53932.1"/>
    </source>
</evidence>
<dbReference type="InterPro" id="IPR050498">
    <property type="entry name" value="Ycf3"/>
</dbReference>
<dbReference type="Pfam" id="PF01075">
    <property type="entry name" value="Glyco_transf_9"/>
    <property type="match status" value="1"/>
</dbReference>
<dbReference type="EMBL" id="BALE01000012">
    <property type="protein sequence ID" value="GAN53932.1"/>
    <property type="molecule type" value="Genomic_DNA"/>
</dbReference>
<dbReference type="Pfam" id="PF14559">
    <property type="entry name" value="TPR_19"/>
    <property type="match status" value="1"/>
</dbReference>
<keyword evidence="1" id="KW-0677">Repeat</keyword>
<dbReference type="InterPro" id="IPR019734">
    <property type="entry name" value="TPR_rpt"/>
</dbReference>
<keyword evidence="2" id="KW-0802">TPR repeat</keyword>
<dbReference type="GO" id="GO:0016757">
    <property type="term" value="F:glycosyltransferase activity"/>
    <property type="evidence" value="ECO:0007669"/>
    <property type="project" value="InterPro"/>
</dbReference>
<dbReference type="Gene3D" id="1.25.40.10">
    <property type="entry name" value="Tetratricopeptide repeat domain"/>
    <property type="match status" value="1"/>
</dbReference>
<organism evidence="3 4">
    <name type="scientific">Tanticharoenia sakaeratensis NBRC 103193</name>
    <dbReference type="NCBI Taxonomy" id="1231623"/>
    <lineage>
        <taxon>Bacteria</taxon>
        <taxon>Pseudomonadati</taxon>
        <taxon>Pseudomonadota</taxon>
        <taxon>Alphaproteobacteria</taxon>
        <taxon>Acetobacterales</taxon>
        <taxon>Acetobacteraceae</taxon>
        <taxon>Tanticharoenia</taxon>
    </lineage>
</organism>